<dbReference type="GO" id="GO:0042274">
    <property type="term" value="P:ribosomal small subunit biogenesis"/>
    <property type="evidence" value="ECO:0007669"/>
    <property type="project" value="TreeGrafter"/>
</dbReference>
<feature type="compositionally biased region" description="Basic and acidic residues" evidence="4">
    <location>
        <begin position="192"/>
        <end position="220"/>
    </location>
</feature>
<comment type="subcellular location">
    <subcellularLocation>
        <location evidence="1">Nucleus</location>
    </subcellularLocation>
</comment>
<dbReference type="AlphaFoldDB" id="A0A1Y1JKZ3"/>
<dbReference type="PROSITE" id="PS51366">
    <property type="entry name" value="MI"/>
    <property type="match status" value="1"/>
</dbReference>
<proteinExistence type="inferred from homology"/>
<dbReference type="SUPFAM" id="SSF48371">
    <property type="entry name" value="ARM repeat"/>
    <property type="match status" value="1"/>
</dbReference>
<evidence type="ECO:0000259" key="5">
    <source>
        <dbReference type="PROSITE" id="PS51366"/>
    </source>
</evidence>
<feature type="compositionally biased region" description="Basic and acidic residues" evidence="4">
    <location>
        <begin position="228"/>
        <end position="258"/>
    </location>
</feature>
<feature type="compositionally biased region" description="Basic and acidic residues" evidence="4">
    <location>
        <begin position="156"/>
        <end position="178"/>
    </location>
</feature>
<keyword evidence="7" id="KW-1185">Reference proteome</keyword>
<dbReference type="RefSeq" id="XP_028545690.1">
    <property type="nucleotide sequence ID" value="XM_028689889.1"/>
</dbReference>
<feature type="compositionally biased region" description="Basic and acidic residues" evidence="4">
    <location>
        <begin position="655"/>
        <end position="664"/>
    </location>
</feature>
<evidence type="ECO:0000256" key="3">
    <source>
        <dbReference type="ARBA" id="ARBA00023242"/>
    </source>
</evidence>
<evidence type="ECO:0000256" key="4">
    <source>
        <dbReference type="SAM" id="MobiDB-lite"/>
    </source>
</evidence>
<comment type="caution">
    <text evidence="6">The sequence shown here is derived from an EMBL/GenBank/DDBJ whole genome shotgun (WGS) entry which is preliminary data.</text>
</comment>
<dbReference type="GO" id="GO:0005730">
    <property type="term" value="C:nucleolus"/>
    <property type="evidence" value="ECO:0007669"/>
    <property type="project" value="TreeGrafter"/>
</dbReference>
<accession>A0A1Y1JKZ3</accession>
<feature type="domain" description="MI" evidence="5">
    <location>
        <begin position="726"/>
        <end position="843"/>
    </location>
</feature>
<dbReference type="GeneID" id="39749844"/>
<dbReference type="GO" id="GO:0003723">
    <property type="term" value="F:RNA binding"/>
    <property type="evidence" value="ECO:0007669"/>
    <property type="project" value="TreeGrafter"/>
</dbReference>
<comment type="similarity">
    <text evidence="2">Belongs to the CWC22 family.</text>
</comment>
<organism evidence="6 7">
    <name type="scientific">Plasmodium gonderi</name>
    <dbReference type="NCBI Taxonomy" id="77519"/>
    <lineage>
        <taxon>Eukaryota</taxon>
        <taxon>Sar</taxon>
        <taxon>Alveolata</taxon>
        <taxon>Apicomplexa</taxon>
        <taxon>Aconoidasida</taxon>
        <taxon>Haemosporida</taxon>
        <taxon>Plasmodiidae</taxon>
        <taxon>Plasmodium</taxon>
        <taxon>Plasmodium (Plasmodium)</taxon>
    </lineage>
</organism>
<dbReference type="Proteomes" id="UP000195521">
    <property type="component" value="Unassembled WGS sequence"/>
</dbReference>
<dbReference type="InterPro" id="IPR003891">
    <property type="entry name" value="Initiation_fac_eIF4g_MI"/>
</dbReference>
<feature type="compositionally biased region" description="Basic and acidic residues" evidence="4">
    <location>
        <begin position="45"/>
        <end position="80"/>
    </location>
</feature>
<dbReference type="EMBL" id="BDQF01000014">
    <property type="protein sequence ID" value="GAW83101.1"/>
    <property type="molecule type" value="Genomic_DNA"/>
</dbReference>
<evidence type="ECO:0000313" key="6">
    <source>
        <dbReference type="EMBL" id="GAW83101.1"/>
    </source>
</evidence>
<dbReference type="PANTHER" id="PTHR18034:SF4">
    <property type="entry name" value="NUCLEOLAR MIF4G DOMAIN-CONTAINING PROTEIN 1"/>
    <property type="match status" value="1"/>
</dbReference>
<dbReference type="InterPro" id="IPR050781">
    <property type="entry name" value="CWC22_splicing_factor"/>
</dbReference>
<feature type="region of interest" description="Disordered" evidence="4">
    <location>
        <begin position="20"/>
        <end position="87"/>
    </location>
</feature>
<feature type="compositionally biased region" description="Basic residues" evidence="4">
    <location>
        <begin position="20"/>
        <end position="38"/>
    </location>
</feature>
<name>A0A1Y1JKZ3_PLAGO</name>
<dbReference type="OrthoDB" id="372916at2759"/>
<evidence type="ECO:0000256" key="1">
    <source>
        <dbReference type="ARBA" id="ARBA00004123"/>
    </source>
</evidence>
<evidence type="ECO:0000313" key="7">
    <source>
        <dbReference type="Proteomes" id="UP000195521"/>
    </source>
</evidence>
<feature type="region of interest" description="Disordered" evidence="4">
    <location>
        <begin position="156"/>
        <end position="290"/>
    </location>
</feature>
<protein>
    <recommendedName>
        <fullName evidence="5">MI domain-containing protein</fullName>
    </recommendedName>
</protein>
<dbReference type="Gene3D" id="1.25.40.180">
    <property type="match status" value="1"/>
</dbReference>
<gene>
    <name evidence="6" type="ORF">PGO_133730</name>
</gene>
<dbReference type="OMA" id="EYDKYQD"/>
<sequence length="949" mass="111653">MRLYMKRGIILNRRELRKLARKKKKKNKLLFSKKKSSRKNIAQDITHDIESKRKTTKKEKETKRKKEEYNDKDNLSEPPKKQIKTSRSKIKYDIAAEQEKDNLLLSYLSKKLKINNVGDGKNNNEEKLLKELEKDGFDSNLLKLTNIIFSEFQKSYKDERKRSKADKEHGDDRKRYSQEDEDKQSLSASERNSGDDQVTKIKSKSEMKENKKEKEKNKEQKQKKKTKAKNEKQIKEKNEKKIKPKNEKQIKPKNEKQIKVKKAKHNNTEEDMEGGERKIPPQGTSGERKKIMKAEKKIKKVNYPEESKKIEKFLMVSLNKTSEFNIKCIVHDICKYFHDLKDLKLKVIFNDILIKIISNHFNNVNVTDIHICICAVLICIFNSLIYQNMLKDFLKALTEIFKYLYQENLDLLKKMERINELNSNPTFKYTVNNINNEKDTENGKLAVLEKSNETDQHCSSAHAYLNNSKGNDDEINYAVSQKEQDLYQDFKIILRNLLKCFSLFYALNYVDFDCITDIINVLCENISINSVDNIIIILKICGMKLKSEDVTHLKYISEYLKKQIDNYIMNNHICVERSKLRFLIKDIDDLENGKMKFHFLNKFEFLFSILKEFENKYNFKGNMISFSFLKTLKSVEFTSIQGGKGSKKRKSTTNIKKEKSNMDKTGAKIENATSTGDRNNNMLSEEETNVIENKFCKLNYLTSGEEAYFNESHFNRILKQYKIQGILPKKIFIIMKNSLNVDECVNNLSLILKKKKNIPHVIQTVIQTLLYNKKYKVAYAKILSNISNIKNRIFLFSLKTIFINYLKNIDNYNLKKVLFLSKLFVFLLKEKLLNFQIFKFIEIGQEGETEKKQENSNISFFFKTVFILISLHDKSGDLSTNSELWSHIMQITRGAHLGSSFVHIFKKIIKKYIFYEVKNIVRIYPNFKIKYAEMFYAFLEKQKSLGNSP</sequence>
<feature type="region of interest" description="Disordered" evidence="4">
    <location>
        <begin position="642"/>
        <end position="664"/>
    </location>
</feature>
<keyword evidence="3" id="KW-0539">Nucleus</keyword>
<dbReference type="PANTHER" id="PTHR18034">
    <property type="entry name" value="CELL CYCLE CONTROL PROTEIN CWF22-RELATED"/>
    <property type="match status" value="1"/>
</dbReference>
<reference evidence="7" key="1">
    <citation type="submission" date="2017-04" db="EMBL/GenBank/DDBJ databases">
        <title>Plasmodium gonderi genome.</title>
        <authorList>
            <person name="Arisue N."/>
            <person name="Honma H."/>
            <person name="Kawai S."/>
            <person name="Tougan T."/>
            <person name="Tanabe K."/>
            <person name="Horii T."/>
        </authorList>
    </citation>
    <scope>NUCLEOTIDE SEQUENCE [LARGE SCALE GENOMIC DNA]</scope>
    <source>
        <strain evidence="7">ATCC 30045</strain>
    </source>
</reference>
<dbReference type="InterPro" id="IPR016024">
    <property type="entry name" value="ARM-type_fold"/>
</dbReference>
<evidence type="ECO:0000256" key="2">
    <source>
        <dbReference type="ARBA" id="ARBA00006856"/>
    </source>
</evidence>